<dbReference type="Gene3D" id="3.30.70.1440">
    <property type="entry name" value="Multidrug efflux transporter AcrB pore domain"/>
    <property type="match status" value="1"/>
</dbReference>
<dbReference type="PROSITE" id="PS50156">
    <property type="entry name" value="SSD"/>
    <property type="match status" value="1"/>
</dbReference>
<dbReference type="Gene3D" id="3.30.2090.10">
    <property type="entry name" value="Multidrug efflux transporter AcrB TolC docking domain, DN and DC subdomains"/>
    <property type="match status" value="2"/>
</dbReference>
<dbReference type="Proteomes" id="UP001272242">
    <property type="component" value="Unassembled WGS sequence"/>
</dbReference>
<feature type="domain" description="SSD" evidence="3">
    <location>
        <begin position="386"/>
        <end position="512"/>
    </location>
</feature>
<dbReference type="Gene3D" id="1.20.1640.10">
    <property type="entry name" value="Multidrug efflux transporter AcrB transmembrane domain"/>
    <property type="match status" value="2"/>
</dbReference>
<dbReference type="Gene3D" id="3.30.70.1430">
    <property type="entry name" value="Multidrug efflux transporter AcrB pore domain"/>
    <property type="match status" value="2"/>
</dbReference>
<dbReference type="InterPro" id="IPR000731">
    <property type="entry name" value="SSD"/>
</dbReference>
<dbReference type="Pfam" id="PF00873">
    <property type="entry name" value="ACR_tran"/>
    <property type="match status" value="1"/>
</dbReference>
<dbReference type="RefSeq" id="WP_320689106.1">
    <property type="nucleotide sequence ID" value="NZ_JAXBLV010000222.1"/>
</dbReference>
<reference evidence="5" key="1">
    <citation type="journal article" date="2023" name="Mar. Drugs">
        <title>Gemmata algarum, a Novel Planctomycete Isolated from an Algal Mat, Displays Antimicrobial Activity.</title>
        <authorList>
            <person name="Kumar G."/>
            <person name="Kallscheuer N."/>
            <person name="Kashif M."/>
            <person name="Ahamad S."/>
            <person name="Jagadeeshwari U."/>
            <person name="Pannikurungottu S."/>
            <person name="Haufschild T."/>
            <person name="Kabuu M."/>
            <person name="Sasikala C."/>
            <person name="Jogler C."/>
            <person name="Ramana C."/>
        </authorList>
    </citation>
    <scope>NUCLEOTIDE SEQUENCE [LARGE SCALE GENOMIC DNA]</scope>
    <source>
        <strain evidence="5">JC673</strain>
    </source>
</reference>
<dbReference type="InterPro" id="IPR001036">
    <property type="entry name" value="Acrflvin-R"/>
</dbReference>
<keyword evidence="2" id="KW-0812">Transmembrane</keyword>
<comment type="caution">
    <text evidence="4">The sequence shown here is derived from an EMBL/GenBank/DDBJ whole genome shotgun (WGS) entry which is preliminary data.</text>
</comment>
<dbReference type="PANTHER" id="PTHR32063">
    <property type="match status" value="1"/>
</dbReference>
<sequence length="1182" mass="129235">MFTQILYRPALAIVISVILLFLGVLGIKTLPVAQFPDIAPPTVEVAIAYPGASANVLVDSVLIPLEQSINGVQGMRYIASSATSAGEAVIRIYFEPGTDPNINVVNVQNRVNIMMNRLPPLVQREGILVSQVVPSMLMYVNIYSEDPNADQKDLFNFANVFVMPRLKRIQGMGIPRNLGNRAFAMRIWLNPDSMRRYNIATDEVMEALAKQSVIGSPGRLGQATGITSQSKEYVLTYVGRYNKKEQYENIILRETAEGEILRLKDICGVKEIKDGKEVQKSPGVELGSEFFDIYSDINGRPAASIILKQSPGSNAAEVIEEIKAELGRIEKESFPPGMKYELSYDVSRFLEASTEKVLHTLIEAFILVSLVVYMFLGDVRSTLIPILAVPVSLIGTFFVLKLMGMSINLITLFAMVLAIGVVVDDAIVVVEAVHAKMAEKHLSPYRATMEVLHEISGAIIAITLVMTSVFVPVTFVPGPVGQFYRQFGITMATSIILSGVVALTLTPVLCAMILKPHGHAPGHGHTGHAKKRFSLQTTILYIIGAVLILGPMVYLAHHLWGELGFLLIALPVVRKPFDRAVEWVTARYAGVLRLIVTRRVLTMGVVGGFAAGVVGVNLKLASGFIPGEDQGIIYAVIQTPPGSTLEYTNAKSQNLEAIARDIKEVTSVTSLAGYEVLTEGRGSNAGTCIINLKTWSERERTTREIIEELEAKSRQMTDVKLEFFEPPAVPGFGAAGGFSMRLLDKTNTTDYQRLGEVTEKFMAALEKRKELKNLFTFYTADYPQYELIINNDVAMQKGVSIGKALDNLNILIGSTYEQGFILFNQFYKVYVQSSPEFRRYPEDLDNLFVKSEREVEIKNEKGETRKVRVEGDMVPYSAFMKLEKKQGLNEITRYNLYPSAAIQGAPAAGYSSGQAIKAIQEVAAETLPYGYGIGWEGLSFDESKKGIEVEVPKLLHVEVSPSILIFAIVVVFVYLVLVAQYESFLLPMAVILSLPVGIFGSFFCLQALGLSNDVYAQIGLIMLVGLLGKNAILIVEFAVQRRQEGQSLIEAAIEGGKLRFRPIQMTSFAFIAGLLPLVVATGAGAIGNRTIGTTAAGGMLVGTVIGILVIPGLYYLFGRMADGRKLLADEVDGPLSEVFTHHATEHQHTPDGHHAPAEHLPFDAGPADVPPHHTPPSDETGV</sequence>
<keyword evidence="5" id="KW-1185">Reference proteome</keyword>
<feature type="region of interest" description="Disordered" evidence="1">
    <location>
        <begin position="1144"/>
        <end position="1182"/>
    </location>
</feature>
<keyword evidence="2" id="KW-1133">Transmembrane helix</keyword>
<evidence type="ECO:0000256" key="1">
    <source>
        <dbReference type="SAM" id="MobiDB-lite"/>
    </source>
</evidence>
<feature type="transmembrane region" description="Helical" evidence="2">
    <location>
        <begin position="409"/>
        <end position="430"/>
    </location>
</feature>
<feature type="transmembrane region" description="Helical" evidence="2">
    <location>
        <begin position="984"/>
        <end position="1008"/>
    </location>
</feature>
<dbReference type="SUPFAM" id="SSF82693">
    <property type="entry name" value="Multidrug efflux transporter AcrB pore domain, PN1, PN2, PC1 and PC2 subdomains"/>
    <property type="match status" value="3"/>
</dbReference>
<organism evidence="4 5">
    <name type="scientific">Gemmata algarum</name>
    <dbReference type="NCBI Taxonomy" id="2975278"/>
    <lineage>
        <taxon>Bacteria</taxon>
        <taxon>Pseudomonadati</taxon>
        <taxon>Planctomycetota</taxon>
        <taxon>Planctomycetia</taxon>
        <taxon>Gemmatales</taxon>
        <taxon>Gemmataceae</taxon>
        <taxon>Gemmata</taxon>
    </lineage>
</organism>
<evidence type="ECO:0000259" key="3">
    <source>
        <dbReference type="PROSITE" id="PS50156"/>
    </source>
</evidence>
<proteinExistence type="predicted"/>
<feature type="compositionally biased region" description="Basic and acidic residues" evidence="1">
    <location>
        <begin position="1144"/>
        <end position="1161"/>
    </location>
</feature>
<dbReference type="InterPro" id="IPR027463">
    <property type="entry name" value="AcrB_DN_DC_subdom"/>
</dbReference>
<dbReference type="PRINTS" id="PR00702">
    <property type="entry name" value="ACRIFLAVINRP"/>
</dbReference>
<feature type="transmembrane region" description="Helical" evidence="2">
    <location>
        <begin position="1067"/>
        <end position="1086"/>
    </location>
</feature>
<feature type="transmembrane region" description="Helical" evidence="2">
    <location>
        <begin position="487"/>
        <end position="514"/>
    </location>
</feature>
<feature type="transmembrane region" description="Helical" evidence="2">
    <location>
        <begin position="451"/>
        <end position="475"/>
    </location>
</feature>
<feature type="transmembrane region" description="Helical" evidence="2">
    <location>
        <begin position="1098"/>
        <end position="1117"/>
    </location>
</feature>
<dbReference type="SUPFAM" id="SSF82714">
    <property type="entry name" value="Multidrug efflux transporter AcrB TolC docking domain, DN and DC subdomains"/>
    <property type="match status" value="2"/>
</dbReference>
<accession>A0ABU5F5H4</accession>
<keyword evidence="2" id="KW-0472">Membrane</keyword>
<feature type="transmembrane region" description="Helical" evidence="2">
    <location>
        <begin position="383"/>
        <end position="403"/>
    </location>
</feature>
<feature type="transmembrane region" description="Helical" evidence="2">
    <location>
        <begin position="959"/>
        <end position="977"/>
    </location>
</feature>
<dbReference type="EMBL" id="JAXBLV010000222">
    <property type="protein sequence ID" value="MDY3562836.1"/>
    <property type="molecule type" value="Genomic_DNA"/>
</dbReference>
<dbReference type="SUPFAM" id="SSF82866">
    <property type="entry name" value="Multidrug efflux transporter AcrB transmembrane domain"/>
    <property type="match status" value="2"/>
</dbReference>
<evidence type="ECO:0000313" key="4">
    <source>
        <dbReference type="EMBL" id="MDY3562836.1"/>
    </source>
</evidence>
<dbReference type="Gene3D" id="3.30.70.1320">
    <property type="entry name" value="Multidrug efflux transporter AcrB pore domain like"/>
    <property type="match status" value="1"/>
</dbReference>
<evidence type="ECO:0000256" key="2">
    <source>
        <dbReference type="SAM" id="Phobius"/>
    </source>
</evidence>
<name>A0ABU5F5H4_9BACT</name>
<feature type="transmembrane region" description="Helical" evidence="2">
    <location>
        <begin position="357"/>
        <end position="376"/>
    </location>
</feature>
<protein>
    <submittedName>
        <fullName evidence="4">Efflux RND transporter permease subunit</fullName>
    </submittedName>
</protein>
<gene>
    <name evidence="4" type="ORF">R5W23_004316</name>
</gene>
<feature type="transmembrane region" description="Helical" evidence="2">
    <location>
        <begin position="1014"/>
        <end position="1039"/>
    </location>
</feature>
<dbReference type="PANTHER" id="PTHR32063:SF9">
    <property type="entry name" value="SIMILAR TO MULTIDRUG RESISTANCE PROTEIN MEXB"/>
    <property type="match status" value="1"/>
</dbReference>
<evidence type="ECO:0000313" key="5">
    <source>
        <dbReference type="Proteomes" id="UP001272242"/>
    </source>
</evidence>
<feature type="transmembrane region" description="Helical" evidence="2">
    <location>
        <begin position="535"/>
        <end position="556"/>
    </location>
</feature>